<dbReference type="NCBIfam" id="NF033547">
    <property type="entry name" value="transpos_IS1595"/>
    <property type="match status" value="1"/>
</dbReference>
<dbReference type="EMBL" id="CP005986">
    <property type="protein sequence ID" value="AIA54981.1"/>
    <property type="molecule type" value="Genomic_DNA"/>
</dbReference>
<evidence type="ECO:0000313" key="12">
    <source>
        <dbReference type="Proteomes" id="UP000005522"/>
    </source>
</evidence>
<dbReference type="RefSeq" id="WP_014002140.1">
    <property type="nucleotide sequence ID" value="NZ_CP005986.1"/>
</dbReference>
<dbReference type="EMBL" id="CP005987">
    <property type="protein sequence ID" value="AIA56738.1"/>
    <property type="molecule type" value="Genomic_DNA"/>
</dbReference>
<dbReference type="Proteomes" id="UP000005522">
    <property type="component" value="Chromosome"/>
</dbReference>
<dbReference type="HOGENOM" id="CLU_044348_1_4_6"/>
<dbReference type="InterPro" id="IPR024442">
    <property type="entry name" value="Transposase_Zn_ribbon"/>
</dbReference>
<reference evidence="4" key="2">
    <citation type="submission" date="2013-05" db="EMBL/GenBank/DDBJ databases">
        <title>Genomic Architecture and Gene Repertoire of the Mobilome of Extreme Acidophile Acidithiobacillus caldus.</title>
        <authorList>
            <person name="Acuna L.G."/>
            <person name="Covarrubias P.A."/>
            <person name="Cardenas J.P."/>
            <person name="Haristoy J.J."/>
            <person name="Flores R."/>
            <person name="Nunez H."/>
            <person name="Riadi G."/>
            <person name="Shmaryahu A."/>
            <person name="Valdes J."/>
            <person name="Dopson M."/>
            <person name="Rawlings D.E."/>
            <person name="Banfield J."/>
            <person name="Holmes D.S."/>
            <person name="Quatrini R."/>
        </authorList>
    </citation>
    <scope>NUCLEOTIDE SEQUENCE</scope>
    <source>
        <strain evidence="4">ATCC 51756</strain>
        <plasmid evidence="10">megap mpAca1.1</plasmid>
    </source>
</reference>
<evidence type="ECO:0000313" key="5">
    <source>
        <dbReference type="EMBL" id="AIA55470.1"/>
    </source>
</evidence>
<dbReference type="AlphaFoldDB" id="A0A059ZYA2"/>
<reference evidence="4 12" key="1">
    <citation type="journal article" date="2009" name="J. Bacteriol.">
        <title>Draft genome sequence of the extremely acidophilic bacterium Acidithiobacillus caldus ATCC 51756 reveals metabolic versatility in the genus Acidithiobacillus.</title>
        <authorList>
            <person name="Valdes J."/>
            <person name="Quatrini R."/>
            <person name="Hallberg K."/>
            <person name="Dopson M."/>
            <person name="Valenzuela P.D."/>
            <person name="Holmes D.S."/>
        </authorList>
    </citation>
    <scope>NUCLEOTIDE SEQUENCE [LARGE SCALE GENOMIC DNA]</scope>
    <source>
        <strain evidence="4">ATCC 51756</strain>
        <strain evidence="12">ATCC 51756 / DSM 8584 / KU</strain>
        <plasmid evidence="10">megap mpAca1.1</plasmid>
        <plasmid evidence="12">megaPlasmid mpAca1.1</plasmid>
    </source>
</reference>
<dbReference type="eggNOG" id="COG3677">
    <property type="taxonomic scope" value="Bacteria"/>
</dbReference>
<dbReference type="Pfam" id="PF12762">
    <property type="entry name" value="DDE_Tnp_IS1595"/>
    <property type="match status" value="1"/>
</dbReference>
<name>A0A059ZYA2_ACICK</name>
<dbReference type="InterPro" id="IPR024445">
    <property type="entry name" value="Tnp_ISXO2-like"/>
</dbReference>
<evidence type="ECO:0000259" key="1">
    <source>
        <dbReference type="SMART" id="SM01126"/>
    </source>
</evidence>
<evidence type="ECO:0000313" key="7">
    <source>
        <dbReference type="EMBL" id="AIA55537.1"/>
    </source>
</evidence>
<dbReference type="EMBL" id="CP005986">
    <property type="protein sequence ID" value="AIA55541.1"/>
    <property type="molecule type" value="Genomic_DNA"/>
</dbReference>
<dbReference type="KEGG" id="acz:Acaty_m0126"/>
<evidence type="ECO:0000313" key="10">
    <source>
        <dbReference type="EMBL" id="AIA56699.1"/>
    </source>
</evidence>
<dbReference type="EMBL" id="CP005986">
    <property type="protein sequence ID" value="AIA54416.1"/>
    <property type="molecule type" value="Genomic_DNA"/>
</dbReference>
<evidence type="ECO:0000313" key="2">
    <source>
        <dbReference type="EMBL" id="AIA54102.1"/>
    </source>
</evidence>
<dbReference type="GeneID" id="92931586"/>
<keyword evidence="10" id="KW-0614">Plasmid</keyword>
<sequence>MKAEATNLLQWQARFGTEEACLEALKQKRWPEGFRCPKCGHDRGYWIAGRKLFQCGHCRHQTSVTAGTIFHSSNVPLVQWFLAIYLMASDKGGLSALRLSKQIGVSWITAHRMLRRMRRAMGDRDSLYRLEGLVELDDAFVGGRRSGGKSGRGAEGKTPILVAVENRGKKAGFIAIETTPSVSADRIREFARRRLRPKQPTRTDGLIALRVLGESQEHEGRVTKPHQVDEWLPWVHIAIGNLKAFLLGTFHGVSGKYLQEYLNEFVYRFNRRFWEPELPLRLLNACMEHIPVRLVAEKG</sequence>
<protein>
    <submittedName>
        <fullName evidence="4 10">Transposase</fullName>
    </submittedName>
</protein>
<evidence type="ECO:0000313" key="3">
    <source>
        <dbReference type="EMBL" id="AIA54416.1"/>
    </source>
</evidence>
<dbReference type="EMBL" id="CP005986">
    <property type="protein sequence ID" value="AIA54102.1"/>
    <property type="molecule type" value="Genomic_DNA"/>
</dbReference>
<geneLocation type="plasmid" evidence="12">
    <name>megaPlasmid mpAca1.1</name>
</geneLocation>
<accession>A0A059ZYA2</accession>
<dbReference type="KEGG" id="acz:Acaty_c1622"/>
<dbReference type="Pfam" id="PF12760">
    <property type="entry name" value="Zn_ribbon_IS1595"/>
    <property type="match status" value="1"/>
</dbReference>
<dbReference type="KEGG" id="acz:Acaty_c1111"/>
<evidence type="ECO:0000313" key="4">
    <source>
        <dbReference type="EMBL" id="AIA54981.1"/>
    </source>
</evidence>
<evidence type="ECO:0000313" key="8">
    <source>
        <dbReference type="EMBL" id="AIA55541.1"/>
    </source>
</evidence>
<gene>
    <name evidence="2" type="ORF">Acaty_c0211</name>
    <name evidence="3" type="ORF">Acaty_c0531</name>
    <name evidence="4" type="ORF">Acaty_c1111</name>
    <name evidence="5" type="ORF">Acaty_c1606</name>
    <name evidence="6" type="ORF">Acaty_c1622</name>
    <name evidence="7" type="ORF">Acaty_c1677</name>
    <name evidence="8" type="ORF">Acaty_c1681</name>
    <name evidence="9" type="ORF">Acaty_c1847</name>
    <name evidence="10" type="ORF">Acaty_m0126</name>
    <name evidence="11" type="ORF">Acaty_m0165</name>
</gene>
<dbReference type="EMBL" id="CP005986">
    <property type="protein sequence ID" value="AIA55486.1"/>
    <property type="molecule type" value="Genomic_DNA"/>
</dbReference>
<proteinExistence type="predicted"/>
<dbReference type="Proteomes" id="UP000005522">
    <property type="component" value="Plasmid megap mpAca1.1"/>
</dbReference>
<dbReference type="EMBL" id="CP005986">
    <property type="protein sequence ID" value="AIA55537.1"/>
    <property type="molecule type" value="Genomic_DNA"/>
</dbReference>
<dbReference type="KEGG" id="acz:Acaty_c1847"/>
<dbReference type="EMBL" id="CP005987">
    <property type="protein sequence ID" value="AIA56699.1"/>
    <property type="molecule type" value="Genomic_DNA"/>
</dbReference>
<dbReference type="KEGG" id="acz:Acaty_c0531"/>
<dbReference type="KEGG" id="acz:Acaty_c1681"/>
<dbReference type="KEGG" id="acz:Acaty_c0211"/>
<dbReference type="KEGG" id="acz:Acaty_c1606"/>
<dbReference type="KEGG" id="acz:Acaty_c1677"/>
<dbReference type="EMBL" id="CP005986">
    <property type="protein sequence ID" value="AIA55706.1"/>
    <property type="molecule type" value="Genomic_DNA"/>
</dbReference>
<evidence type="ECO:0000313" key="6">
    <source>
        <dbReference type="EMBL" id="AIA55486.1"/>
    </source>
</evidence>
<organism evidence="4 12">
    <name type="scientific">Acidithiobacillus caldus (strain ATCC 51756 / DSM 8584 / KU)</name>
    <dbReference type="NCBI Taxonomy" id="637389"/>
    <lineage>
        <taxon>Bacteria</taxon>
        <taxon>Pseudomonadati</taxon>
        <taxon>Pseudomonadota</taxon>
        <taxon>Acidithiobacillia</taxon>
        <taxon>Acidithiobacillales</taxon>
        <taxon>Acidithiobacillaceae</taxon>
        <taxon>Acidithiobacillus</taxon>
    </lineage>
</organism>
<dbReference type="SMART" id="SM01126">
    <property type="entry name" value="DDE_Tnp_IS1595"/>
    <property type="match status" value="1"/>
</dbReference>
<evidence type="ECO:0000313" key="11">
    <source>
        <dbReference type="EMBL" id="AIA56738.1"/>
    </source>
</evidence>
<feature type="domain" description="ISXO2-like transposase" evidence="1">
    <location>
        <begin position="129"/>
        <end position="270"/>
    </location>
</feature>
<dbReference type="EMBL" id="CP005986">
    <property type="protein sequence ID" value="AIA55470.1"/>
    <property type="molecule type" value="Genomic_DNA"/>
</dbReference>
<evidence type="ECO:0000313" key="9">
    <source>
        <dbReference type="EMBL" id="AIA55706.1"/>
    </source>
</evidence>
<dbReference type="KEGG" id="acz:Acaty_m0165"/>
<geneLocation type="plasmid" evidence="10">
    <name>megap mpAca1.1</name>
</geneLocation>